<keyword evidence="2" id="KW-1185">Reference proteome</keyword>
<protein>
    <submittedName>
        <fullName evidence="1">Uncharacterized protein</fullName>
    </submittedName>
</protein>
<accession>A0ABZ2EQE5</accession>
<dbReference type="RefSeq" id="WP_018591830.1">
    <property type="nucleotide sequence ID" value="NZ_CP117523.1"/>
</dbReference>
<proteinExistence type="predicted"/>
<sequence>MKNKKEFKKICIAIITFIVVSIGVSYPINNKINALEQEKTKLTETKPQYKGDCYDETMDLSDDIVIKIIGKIDSSLDINFVNKFDETDENNKSYSSIELSVSGNLDKIKEIESVLNDLNLNYKIEKMDIKNAKDEKGNEKNYVDCMMTFKVI</sequence>
<evidence type="ECO:0000313" key="1">
    <source>
        <dbReference type="EMBL" id="WWD81984.1"/>
    </source>
</evidence>
<organism evidence="1 2">
    <name type="scientific">Terrisporobacter glycolicus ATCC 14880 = DSM 1288</name>
    <dbReference type="NCBI Taxonomy" id="1121315"/>
    <lineage>
        <taxon>Bacteria</taxon>
        <taxon>Bacillati</taxon>
        <taxon>Bacillota</taxon>
        <taxon>Clostridia</taxon>
        <taxon>Peptostreptococcales</taxon>
        <taxon>Peptostreptococcaceae</taxon>
        <taxon>Terrisporobacter</taxon>
    </lineage>
</organism>
<gene>
    <name evidence="1" type="ORF">TEGL_03530</name>
</gene>
<reference evidence="1 2" key="1">
    <citation type="journal article" date="2023" name="PLoS ONE">
        <title>Genome-based metabolic and phylogenomic analysis of three Terrisporobacter species.</title>
        <authorList>
            <person name="Boer T."/>
            <person name="Bengelsdorf F.R."/>
            <person name="Bomeke M."/>
            <person name="Daniel R."/>
            <person name="Poehlein A."/>
        </authorList>
    </citation>
    <scope>NUCLEOTIDE SEQUENCE [LARGE SCALE GENOMIC DNA]</scope>
    <source>
        <strain evidence="1 2">DSM 1288</strain>
    </source>
</reference>
<evidence type="ECO:0000313" key="2">
    <source>
        <dbReference type="Proteomes" id="UP001348492"/>
    </source>
</evidence>
<dbReference type="Proteomes" id="UP001348492">
    <property type="component" value="Chromosome"/>
</dbReference>
<dbReference type="EMBL" id="CP117523">
    <property type="protein sequence ID" value="WWD81984.1"/>
    <property type="molecule type" value="Genomic_DNA"/>
</dbReference>
<name>A0ABZ2EQE5_9FIRM</name>